<evidence type="ECO:0000313" key="1">
    <source>
        <dbReference type="EMBL" id="GFH19797.1"/>
    </source>
</evidence>
<evidence type="ECO:0000313" key="2">
    <source>
        <dbReference type="Proteomes" id="UP000485058"/>
    </source>
</evidence>
<reference evidence="1 2" key="1">
    <citation type="submission" date="2020-02" db="EMBL/GenBank/DDBJ databases">
        <title>Draft genome sequence of Haematococcus lacustris strain NIES-144.</title>
        <authorList>
            <person name="Morimoto D."/>
            <person name="Nakagawa S."/>
            <person name="Yoshida T."/>
            <person name="Sawayama S."/>
        </authorList>
    </citation>
    <scope>NUCLEOTIDE SEQUENCE [LARGE SCALE GENOMIC DNA]</scope>
    <source>
        <strain evidence="1 2">NIES-144</strain>
    </source>
</reference>
<dbReference type="AlphaFoldDB" id="A0A699ZAX2"/>
<comment type="caution">
    <text evidence="1">The sequence shown here is derived from an EMBL/GenBank/DDBJ whole genome shotgun (WGS) entry which is preliminary data.</text>
</comment>
<dbReference type="Proteomes" id="UP000485058">
    <property type="component" value="Unassembled WGS sequence"/>
</dbReference>
<accession>A0A699ZAX2</accession>
<organism evidence="1 2">
    <name type="scientific">Haematococcus lacustris</name>
    <name type="common">Green alga</name>
    <name type="synonym">Haematococcus pluvialis</name>
    <dbReference type="NCBI Taxonomy" id="44745"/>
    <lineage>
        <taxon>Eukaryota</taxon>
        <taxon>Viridiplantae</taxon>
        <taxon>Chlorophyta</taxon>
        <taxon>core chlorophytes</taxon>
        <taxon>Chlorophyceae</taxon>
        <taxon>CS clade</taxon>
        <taxon>Chlamydomonadales</taxon>
        <taxon>Haematococcaceae</taxon>
        <taxon>Haematococcus</taxon>
    </lineage>
</organism>
<sequence>MYNDQGSECGQDRSRVNFIASAGVDYLVVVEGYYTSCGVPAINVTSTLVQAPPNITSIGSCSNPHNISVVLGSYFFFPGTSTCNTPDSFACQPARDYTYRLQALYATRSITIDTCVGDANAWDTVLYVFPEQGGACTYCPSATVDDDGSMCGQGLSRVTFNASAGVDYLVVVEGYFPTSVSAY</sequence>
<gene>
    <name evidence="1" type="ORF">HaLaN_16813</name>
</gene>
<protein>
    <submittedName>
        <fullName evidence="1">Uncharacterized protein</fullName>
    </submittedName>
</protein>
<keyword evidence="2" id="KW-1185">Reference proteome</keyword>
<proteinExistence type="predicted"/>
<name>A0A699ZAX2_HAELA</name>
<dbReference type="EMBL" id="BLLF01001522">
    <property type="protein sequence ID" value="GFH19797.1"/>
    <property type="molecule type" value="Genomic_DNA"/>
</dbReference>